<evidence type="ECO:0000256" key="1">
    <source>
        <dbReference type="SAM" id="MobiDB-lite"/>
    </source>
</evidence>
<protein>
    <submittedName>
        <fullName evidence="2">Uncharacterized protein</fullName>
    </submittedName>
</protein>
<name>M3Z671_MUSPF</name>
<proteinExistence type="predicted"/>
<accession>M3Z671</accession>
<feature type="region of interest" description="Disordered" evidence="1">
    <location>
        <begin position="121"/>
        <end position="153"/>
    </location>
</feature>
<reference evidence="2" key="1">
    <citation type="submission" date="2024-06" db="UniProtKB">
        <authorList>
            <consortium name="Ensembl"/>
        </authorList>
    </citation>
    <scope>IDENTIFICATION</scope>
</reference>
<feature type="region of interest" description="Disordered" evidence="1">
    <location>
        <begin position="371"/>
        <end position="418"/>
    </location>
</feature>
<dbReference type="Ensembl" id="ENSMPUT00000019360.1">
    <property type="protein sequence ID" value="ENSMPUP00000019084.1"/>
    <property type="gene ID" value="ENSMPUG00000019208.1"/>
</dbReference>
<dbReference type="EMBL" id="AEYP01097269">
    <property type="status" value="NOT_ANNOTATED_CDS"/>
    <property type="molecule type" value="Genomic_DNA"/>
</dbReference>
<feature type="region of interest" description="Disordered" evidence="1">
    <location>
        <begin position="241"/>
        <end position="262"/>
    </location>
</feature>
<dbReference type="InParanoid" id="M3Z671"/>
<dbReference type="OMA" id="QTISTAW"/>
<organism evidence="2">
    <name type="scientific">Mustela putorius furo</name>
    <name type="common">European domestic ferret</name>
    <name type="synonym">Mustela furo</name>
    <dbReference type="NCBI Taxonomy" id="9669"/>
    <lineage>
        <taxon>Eukaryota</taxon>
        <taxon>Metazoa</taxon>
        <taxon>Chordata</taxon>
        <taxon>Craniata</taxon>
        <taxon>Vertebrata</taxon>
        <taxon>Euteleostomi</taxon>
        <taxon>Mammalia</taxon>
        <taxon>Eutheria</taxon>
        <taxon>Laurasiatheria</taxon>
        <taxon>Carnivora</taxon>
        <taxon>Caniformia</taxon>
        <taxon>Musteloidea</taxon>
        <taxon>Mustelidae</taxon>
        <taxon>Mustelinae</taxon>
        <taxon>Mustela</taxon>
    </lineage>
</organism>
<dbReference type="AlphaFoldDB" id="M3Z671"/>
<sequence length="418" mass="44000">MYMGEPHSVAAIILLCRYRANPKSAAGQGGKGVFVRRAAPAPHPPNSPAPRPALASPILTRMLLGLARRPPGLDSRMFWGFRSRWMMPLLWSRRMAPAICCRKSRMVSSLSVRMAAGRGSEGSARYQGEGLQAPQAPAQRPSTAPPQRPWGPCPALTPWAHLLPGLRATMPLTARAAADAPSLYPQTSPGGLQSACPPPPRGQPGLAGDPARSGQPSGPQSSRPGASGTLWGQAAIRRHHSPAKHISPAHKGPSRPLCPAEPIHLPQQVRGDRRPPPPSGCPAGWVRARLGAQPRAEGRPLTVQVVGQVPAVTVLQQTISTAWSAALPGPPTTLHQPPAPGLLPGAGVPRNSYLKRSGEGLIAPQTPATATGAVDGGALHPWAYDQPLLPRRQGTRTQESPAPPSSRPGPRELTSMTR</sequence>
<dbReference type="HOGENOM" id="CLU_657145_0_0_1"/>
<feature type="compositionally biased region" description="Low complexity" evidence="1">
    <location>
        <begin position="210"/>
        <end position="228"/>
    </location>
</feature>
<feature type="region of interest" description="Disordered" evidence="1">
    <location>
        <begin position="181"/>
        <end position="228"/>
    </location>
</feature>
<feature type="compositionally biased region" description="Pro residues" evidence="1">
    <location>
        <begin position="143"/>
        <end position="152"/>
    </location>
</feature>
<evidence type="ECO:0000313" key="2">
    <source>
        <dbReference type="Ensembl" id="ENSMPUP00000019084.1"/>
    </source>
</evidence>